<dbReference type="SUPFAM" id="SSF52200">
    <property type="entry name" value="Toll/Interleukin receptor TIR domain"/>
    <property type="match status" value="1"/>
</dbReference>
<evidence type="ECO:0000313" key="4">
    <source>
        <dbReference type="Proteomes" id="UP000697998"/>
    </source>
</evidence>
<dbReference type="SMART" id="SM00255">
    <property type="entry name" value="TIR"/>
    <property type="match status" value="1"/>
</dbReference>
<evidence type="ECO:0000313" key="3">
    <source>
        <dbReference type="EMBL" id="MBK7673659.1"/>
    </source>
</evidence>
<organism evidence="3 4">
    <name type="scientific">Candidatus Accumulibacter proximus</name>
    <dbReference type="NCBI Taxonomy" id="2954385"/>
    <lineage>
        <taxon>Bacteria</taxon>
        <taxon>Pseudomonadati</taxon>
        <taxon>Pseudomonadota</taxon>
        <taxon>Betaproteobacteria</taxon>
        <taxon>Candidatus Accumulibacter</taxon>
    </lineage>
</organism>
<name>A0A935UFI0_9PROT</name>
<dbReference type="InterPro" id="IPR000157">
    <property type="entry name" value="TIR_dom"/>
</dbReference>
<accession>A0A935UFI0</accession>
<keyword evidence="1" id="KW-0812">Transmembrane</keyword>
<sequence length="255" mass="28015">MDYDVFISHASEDKDAVARPLARHLEDMGLRVWIDECELTLGDSLRRKIDFGLAKSTYGVVVLSPAFFGKEWPNKELDGLVAREDGSGKVVLPIWHNVNASDVLRFSPLLASKIAVSTTRGLPHVAASVYSAVQRAPGETNDSSAKLALVESESLERVRRDMLTADSSRDLRRSSYELEGHLARYPYSVEARELQDQLTMGLQRAERYESPAATCAPSVGSAPSAKANFRFGRLLFAVAVVVAALYVALHYFGVV</sequence>
<dbReference type="Proteomes" id="UP000697998">
    <property type="component" value="Unassembled WGS sequence"/>
</dbReference>
<dbReference type="InterPro" id="IPR035897">
    <property type="entry name" value="Toll_tir_struct_dom_sf"/>
</dbReference>
<evidence type="ECO:0000259" key="2">
    <source>
        <dbReference type="PROSITE" id="PS50104"/>
    </source>
</evidence>
<feature type="transmembrane region" description="Helical" evidence="1">
    <location>
        <begin position="234"/>
        <end position="253"/>
    </location>
</feature>
<dbReference type="Gene3D" id="3.40.50.10140">
    <property type="entry name" value="Toll/interleukin-1 receptor homology (TIR) domain"/>
    <property type="match status" value="1"/>
</dbReference>
<proteinExistence type="predicted"/>
<keyword evidence="1" id="KW-0472">Membrane</keyword>
<gene>
    <name evidence="3" type="ORF">IPJ27_02200</name>
</gene>
<keyword evidence="3" id="KW-0675">Receptor</keyword>
<dbReference type="EMBL" id="JADJMH010000001">
    <property type="protein sequence ID" value="MBK7673659.1"/>
    <property type="molecule type" value="Genomic_DNA"/>
</dbReference>
<dbReference type="Pfam" id="PF13676">
    <property type="entry name" value="TIR_2"/>
    <property type="match status" value="1"/>
</dbReference>
<dbReference type="PROSITE" id="PS50104">
    <property type="entry name" value="TIR"/>
    <property type="match status" value="1"/>
</dbReference>
<feature type="domain" description="TIR" evidence="2">
    <location>
        <begin position="1"/>
        <end position="133"/>
    </location>
</feature>
<protein>
    <submittedName>
        <fullName evidence="3">Toll/interleukin-1 receptor domain-containing protein</fullName>
    </submittedName>
</protein>
<dbReference type="GO" id="GO:0007165">
    <property type="term" value="P:signal transduction"/>
    <property type="evidence" value="ECO:0007669"/>
    <property type="project" value="InterPro"/>
</dbReference>
<evidence type="ECO:0000256" key="1">
    <source>
        <dbReference type="SAM" id="Phobius"/>
    </source>
</evidence>
<reference evidence="3 4" key="1">
    <citation type="submission" date="2020-10" db="EMBL/GenBank/DDBJ databases">
        <title>Connecting structure to function with the recovery of over 1000 high-quality activated sludge metagenome-assembled genomes encoding full-length rRNA genes using long-read sequencing.</title>
        <authorList>
            <person name="Singleton C.M."/>
            <person name="Petriglieri F."/>
            <person name="Kristensen J.M."/>
            <person name="Kirkegaard R.H."/>
            <person name="Michaelsen T.Y."/>
            <person name="Andersen M.H."/>
            <person name="Karst S.M."/>
            <person name="Dueholm M.S."/>
            <person name="Nielsen P.H."/>
            <person name="Albertsen M."/>
        </authorList>
    </citation>
    <scope>NUCLEOTIDE SEQUENCE [LARGE SCALE GENOMIC DNA]</scope>
    <source>
        <strain evidence="3">EsbW_18-Q3-R4-48_BATAC.285</strain>
    </source>
</reference>
<dbReference type="AlphaFoldDB" id="A0A935UFI0"/>
<comment type="caution">
    <text evidence="3">The sequence shown here is derived from an EMBL/GenBank/DDBJ whole genome shotgun (WGS) entry which is preliminary data.</text>
</comment>
<keyword evidence="1" id="KW-1133">Transmembrane helix</keyword>